<dbReference type="Pfam" id="PF14534">
    <property type="entry name" value="DUF4440"/>
    <property type="match status" value="1"/>
</dbReference>
<dbReference type="Proteomes" id="UP000193224">
    <property type="component" value="Unassembled WGS sequence"/>
</dbReference>
<evidence type="ECO:0000259" key="1">
    <source>
        <dbReference type="Pfam" id="PF14534"/>
    </source>
</evidence>
<dbReference type="InterPro" id="IPR032710">
    <property type="entry name" value="NTF2-like_dom_sf"/>
</dbReference>
<sequence length="123" mass="13778">MQEILKALDTYLATRVAGDADAWLSNWDEDGVQLFPGARASNKDMLRKTTPARFKAIPVNTSSMETDDITVIGDYAFAYGHFTLERVVNGEPVLFDGKFLTVLKKQADGTWKIYRDCSNSNDH</sequence>
<dbReference type="RefSeq" id="WP_085802337.1">
    <property type="nucleotide sequence ID" value="NZ_FWXB01000026.1"/>
</dbReference>
<keyword evidence="3" id="KW-1185">Reference proteome</keyword>
<dbReference type="InterPro" id="IPR027843">
    <property type="entry name" value="DUF4440"/>
</dbReference>
<proteinExistence type="predicted"/>
<gene>
    <name evidence="2" type="ORF">ROA7745_04311</name>
</gene>
<accession>A0A1X7BXV9</accession>
<reference evidence="2 3" key="1">
    <citation type="submission" date="2017-03" db="EMBL/GenBank/DDBJ databases">
        <authorList>
            <person name="Afonso C.L."/>
            <person name="Miller P.J."/>
            <person name="Scott M.A."/>
            <person name="Spackman E."/>
            <person name="Goraichik I."/>
            <person name="Dimitrov K.M."/>
            <person name="Suarez D.L."/>
            <person name="Swayne D.E."/>
        </authorList>
    </citation>
    <scope>NUCLEOTIDE SEQUENCE [LARGE SCALE GENOMIC DNA]</scope>
    <source>
        <strain evidence="2 3">CECT 7745</strain>
    </source>
</reference>
<evidence type="ECO:0000313" key="2">
    <source>
        <dbReference type="EMBL" id="SMC14444.1"/>
    </source>
</evidence>
<evidence type="ECO:0000313" key="3">
    <source>
        <dbReference type="Proteomes" id="UP000193224"/>
    </source>
</evidence>
<dbReference type="SUPFAM" id="SSF54427">
    <property type="entry name" value="NTF2-like"/>
    <property type="match status" value="1"/>
</dbReference>
<name>A0A1X7BXV9_9RHOB</name>
<dbReference type="EMBL" id="FWXB01000026">
    <property type="protein sequence ID" value="SMC14444.1"/>
    <property type="molecule type" value="Genomic_DNA"/>
</dbReference>
<organism evidence="2 3">
    <name type="scientific">Roseovarius aestuarii</name>
    <dbReference type="NCBI Taxonomy" id="475083"/>
    <lineage>
        <taxon>Bacteria</taxon>
        <taxon>Pseudomonadati</taxon>
        <taxon>Pseudomonadota</taxon>
        <taxon>Alphaproteobacteria</taxon>
        <taxon>Rhodobacterales</taxon>
        <taxon>Roseobacteraceae</taxon>
        <taxon>Roseovarius</taxon>
    </lineage>
</organism>
<dbReference type="Gene3D" id="3.10.450.50">
    <property type="match status" value="1"/>
</dbReference>
<dbReference type="OrthoDB" id="1633822at2"/>
<protein>
    <recommendedName>
        <fullName evidence="1">DUF4440 domain-containing protein</fullName>
    </recommendedName>
</protein>
<dbReference type="AlphaFoldDB" id="A0A1X7BXV9"/>
<feature type="domain" description="DUF4440" evidence="1">
    <location>
        <begin position="4"/>
        <end position="113"/>
    </location>
</feature>